<dbReference type="InterPro" id="IPR002725">
    <property type="entry name" value="YgjP-like_metallopeptidase"/>
</dbReference>
<organism evidence="2 3">
    <name type="scientific">Terasakiella brassicae</name>
    <dbReference type="NCBI Taxonomy" id="1634917"/>
    <lineage>
        <taxon>Bacteria</taxon>
        <taxon>Pseudomonadati</taxon>
        <taxon>Pseudomonadota</taxon>
        <taxon>Alphaproteobacteria</taxon>
        <taxon>Rhodospirillales</taxon>
        <taxon>Terasakiellaceae</taxon>
        <taxon>Terasakiella</taxon>
    </lineage>
</organism>
<protein>
    <recommendedName>
        <fullName evidence="1">YgjP-like metallopeptidase domain-containing protein</fullName>
    </recommendedName>
</protein>
<dbReference type="InterPro" id="IPR053136">
    <property type="entry name" value="UTP_pyrophosphatase-like"/>
</dbReference>
<reference evidence="2" key="1">
    <citation type="journal article" date="2014" name="Int. J. Syst. Evol. Microbiol.">
        <title>Complete genome sequence of Corynebacterium casei LMG S-19264T (=DSM 44701T), isolated from a smear-ripened cheese.</title>
        <authorList>
            <consortium name="US DOE Joint Genome Institute (JGI-PGF)"/>
            <person name="Walter F."/>
            <person name="Albersmeier A."/>
            <person name="Kalinowski J."/>
            <person name="Ruckert C."/>
        </authorList>
    </citation>
    <scope>NUCLEOTIDE SEQUENCE</scope>
    <source>
        <strain evidence="2">CGMCC 1.15254</strain>
    </source>
</reference>
<evidence type="ECO:0000313" key="2">
    <source>
        <dbReference type="EMBL" id="GGF52824.1"/>
    </source>
</evidence>
<reference evidence="2" key="2">
    <citation type="submission" date="2020-09" db="EMBL/GenBank/DDBJ databases">
        <authorList>
            <person name="Sun Q."/>
            <person name="Zhou Y."/>
        </authorList>
    </citation>
    <scope>NUCLEOTIDE SEQUENCE</scope>
    <source>
        <strain evidence="2">CGMCC 1.15254</strain>
    </source>
</reference>
<proteinExistence type="predicted"/>
<gene>
    <name evidence="2" type="ORF">GCM10011332_02570</name>
</gene>
<dbReference type="AlphaFoldDB" id="A0A917BNB1"/>
<dbReference type="CDD" id="cd07344">
    <property type="entry name" value="M48_yhfN_like"/>
    <property type="match status" value="1"/>
</dbReference>
<evidence type="ECO:0000259" key="1">
    <source>
        <dbReference type="Pfam" id="PF01863"/>
    </source>
</evidence>
<dbReference type="Gene3D" id="3.30.2010.10">
    <property type="entry name" value="Metalloproteases ('zincins'), catalytic domain"/>
    <property type="match status" value="1"/>
</dbReference>
<dbReference type="Pfam" id="PF01863">
    <property type="entry name" value="YgjP-like"/>
    <property type="match status" value="1"/>
</dbReference>
<keyword evidence="3" id="KW-1185">Reference proteome</keyword>
<dbReference type="RefSeq" id="WP_188660369.1">
    <property type="nucleotide sequence ID" value="NZ_BMHV01000002.1"/>
</dbReference>
<dbReference type="EMBL" id="BMHV01000002">
    <property type="protein sequence ID" value="GGF52824.1"/>
    <property type="molecule type" value="Genomic_DNA"/>
</dbReference>
<dbReference type="PANTHER" id="PTHR30399">
    <property type="entry name" value="UNCHARACTERIZED PROTEIN YGJP"/>
    <property type="match status" value="1"/>
</dbReference>
<sequence>MNGFIELDGQKIPVQMRKNAQARRLILRLNPKEDGVVVTLPKGISPEEGLKMAARNKVWIANQLAKLTPSSSLGDGSVIALRGIDHTLRHRPNARGTVWCEGYEIFITGEMGFFQRRLVDWLKKQAKADIQPQAHAMATQLGKQVKRISVRDTVSRWGSCSSAGNLSFNWRLIMAPPEILRYVVAHEVSHLRHMDHSAAFWETVDRFDVDAKKSRHWLKKHGAALQRVC</sequence>
<name>A0A917BNB1_9PROT</name>
<evidence type="ECO:0000313" key="3">
    <source>
        <dbReference type="Proteomes" id="UP000632498"/>
    </source>
</evidence>
<comment type="caution">
    <text evidence="2">The sequence shown here is derived from an EMBL/GenBank/DDBJ whole genome shotgun (WGS) entry which is preliminary data.</text>
</comment>
<feature type="domain" description="YgjP-like metallopeptidase" evidence="1">
    <location>
        <begin position="27"/>
        <end position="221"/>
    </location>
</feature>
<accession>A0A917BNB1</accession>
<dbReference type="Proteomes" id="UP000632498">
    <property type="component" value="Unassembled WGS sequence"/>
</dbReference>
<dbReference type="PANTHER" id="PTHR30399:SF1">
    <property type="entry name" value="UTP PYROPHOSPHATASE"/>
    <property type="match status" value="1"/>
</dbReference>